<feature type="domain" description="Interferon-related developmental regulator N-terminal" evidence="3">
    <location>
        <begin position="54"/>
        <end position="336"/>
    </location>
</feature>
<comment type="caution">
    <text evidence="4">The sequence shown here is derived from an EMBL/GenBank/DDBJ whole genome shotgun (WGS) entry which is preliminary data.</text>
</comment>
<dbReference type="Gene3D" id="1.25.10.10">
    <property type="entry name" value="Leucine-rich Repeat Variant"/>
    <property type="match status" value="1"/>
</dbReference>
<accession>A0A1U7LQ32</accession>
<sequence length="451" mass="50372">MPDLRRKAVTHLASKSSTPKGSPRSSRPCSRRGTDEEYLSDDGSTISNESFDGFWDGADIKQSVGKDWEEELEEAFDGILERKGTSTTGREEALSQIVRLTTLRYTRSQIAGKESQLTSALLKSLRNGRTDRESILACKALSLLMITMSDYDQFYSSTSTPLKMAIENHNSVQVKCAAIHTLALSAFLFAPSTHETQAVLDFYIEIVENDGHSIGAGDIEGVVIAALEAFALLVTCLEDSEGTGQRAMPVLINQLESSDVGVRLISGECIALLYEQHYNAQSEGEDEGAPSSQGPYDNIVHLTGLLSRLSTSSTKRISKASRKAQHSTFRDVLLTVSSPKSSAPSETLVFHREMVVTIDTWSRFHVLQELRRILTQGLHVHFSRNATIREMLEYEGIVIEPDEDEMDEDFEQRKQEKKSIQAEMRRTRQTSVKSERKTKGLQRVWTQEEEV</sequence>
<comment type="similarity">
    <text evidence="1">Belongs to the IFRD family.</text>
</comment>
<dbReference type="InterPro" id="IPR016024">
    <property type="entry name" value="ARM-type_fold"/>
</dbReference>
<dbReference type="Pfam" id="PF05004">
    <property type="entry name" value="IFRD"/>
    <property type="match status" value="1"/>
</dbReference>
<organism evidence="4 5">
    <name type="scientific">Neolecta irregularis (strain DAH-3)</name>
    <dbReference type="NCBI Taxonomy" id="1198029"/>
    <lineage>
        <taxon>Eukaryota</taxon>
        <taxon>Fungi</taxon>
        <taxon>Dikarya</taxon>
        <taxon>Ascomycota</taxon>
        <taxon>Taphrinomycotina</taxon>
        <taxon>Neolectales</taxon>
        <taxon>Neolectaceae</taxon>
        <taxon>Neolecta</taxon>
    </lineage>
</organism>
<evidence type="ECO:0000313" key="4">
    <source>
        <dbReference type="EMBL" id="OLL24739.1"/>
    </source>
</evidence>
<reference evidence="4 5" key="1">
    <citation type="submission" date="2016-04" db="EMBL/GenBank/DDBJ databases">
        <title>Evolutionary innovation and constraint leading to complex multicellularity in the Ascomycota.</title>
        <authorList>
            <person name="Cisse O."/>
            <person name="Nguyen A."/>
            <person name="Hewitt D.A."/>
            <person name="Jedd G."/>
            <person name="Stajich J.E."/>
        </authorList>
    </citation>
    <scope>NUCLEOTIDE SEQUENCE [LARGE SCALE GENOMIC DNA]</scope>
    <source>
        <strain evidence="4 5">DAH-3</strain>
    </source>
</reference>
<dbReference type="AlphaFoldDB" id="A0A1U7LQ32"/>
<dbReference type="InterPro" id="IPR039777">
    <property type="entry name" value="IFRD"/>
</dbReference>
<keyword evidence="5" id="KW-1185">Reference proteome</keyword>
<dbReference type="InterPro" id="IPR007701">
    <property type="entry name" value="Interferon-rel_develop_reg_N"/>
</dbReference>
<feature type="region of interest" description="Disordered" evidence="2">
    <location>
        <begin position="403"/>
        <end position="451"/>
    </location>
</feature>
<dbReference type="PANTHER" id="PTHR12354">
    <property type="entry name" value="INTERFERON-RELATED DEVELOPMENTAL REGULATOR"/>
    <property type="match status" value="1"/>
</dbReference>
<feature type="region of interest" description="Disordered" evidence="2">
    <location>
        <begin position="1"/>
        <end position="51"/>
    </location>
</feature>
<dbReference type="OrthoDB" id="18978at2759"/>
<dbReference type="OMA" id="HISGRHI"/>
<evidence type="ECO:0000256" key="2">
    <source>
        <dbReference type="SAM" id="MobiDB-lite"/>
    </source>
</evidence>
<dbReference type="STRING" id="1198029.A0A1U7LQ32"/>
<feature type="compositionally biased region" description="Basic and acidic residues" evidence="2">
    <location>
        <begin position="411"/>
        <end position="426"/>
    </location>
</feature>
<dbReference type="Proteomes" id="UP000186594">
    <property type="component" value="Unassembled WGS sequence"/>
</dbReference>
<evidence type="ECO:0000259" key="3">
    <source>
        <dbReference type="Pfam" id="PF05004"/>
    </source>
</evidence>
<protein>
    <recommendedName>
        <fullName evidence="3">Interferon-related developmental regulator N-terminal domain-containing protein</fullName>
    </recommendedName>
</protein>
<dbReference type="PANTHER" id="PTHR12354:SF1">
    <property type="entry name" value="INTERFERON-RELATED DEVELOPMENTAL REGULATOR 1"/>
    <property type="match status" value="1"/>
</dbReference>
<name>A0A1U7LQ32_NEOID</name>
<gene>
    <name evidence="4" type="ORF">NEOLI_003590</name>
</gene>
<proteinExistence type="inferred from homology"/>
<dbReference type="EMBL" id="LXFE01000643">
    <property type="protein sequence ID" value="OLL24739.1"/>
    <property type="molecule type" value="Genomic_DNA"/>
</dbReference>
<dbReference type="SUPFAM" id="SSF48371">
    <property type="entry name" value="ARM repeat"/>
    <property type="match status" value="1"/>
</dbReference>
<evidence type="ECO:0000256" key="1">
    <source>
        <dbReference type="ARBA" id="ARBA00008828"/>
    </source>
</evidence>
<evidence type="ECO:0000313" key="5">
    <source>
        <dbReference type="Proteomes" id="UP000186594"/>
    </source>
</evidence>
<dbReference type="InterPro" id="IPR011989">
    <property type="entry name" value="ARM-like"/>
</dbReference>